<name>A0A6A6GMB6_9PEZI</name>
<dbReference type="Proteomes" id="UP000799538">
    <property type="component" value="Unassembled WGS sequence"/>
</dbReference>
<organism evidence="1 2">
    <name type="scientific">Elsinoe ampelina</name>
    <dbReference type="NCBI Taxonomy" id="302913"/>
    <lineage>
        <taxon>Eukaryota</taxon>
        <taxon>Fungi</taxon>
        <taxon>Dikarya</taxon>
        <taxon>Ascomycota</taxon>
        <taxon>Pezizomycotina</taxon>
        <taxon>Dothideomycetes</taxon>
        <taxon>Dothideomycetidae</taxon>
        <taxon>Myriangiales</taxon>
        <taxon>Elsinoaceae</taxon>
        <taxon>Elsinoe</taxon>
    </lineage>
</organism>
<reference evidence="2" key="1">
    <citation type="journal article" date="2020" name="Stud. Mycol.">
        <title>101 Dothideomycetes genomes: A test case for predicting lifestyles and emergence of pathogens.</title>
        <authorList>
            <person name="Haridas S."/>
            <person name="Albert R."/>
            <person name="Binder M."/>
            <person name="Bloem J."/>
            <person name="LaButti K."/>
            <person name="Salamov A."/>
            <person name="Andreopoulos B."/>
            <person name="Baker S."/>
            <person name="Barry K."/>
            <person name="Bills G."/>
            <person name="Bluhm B."/>
            <person name="Cannon C."/>
            <person name="Castanera R."/>
            <person name="Culley D."/>
            <person name="Daum C."/>
            <person name="Ezra D."/>
            <person name="Gonzalez J."/>
            <person name="Henrissat B."/>
            <person name="Kuo A."/>
            <person name="Liang C."/>
            <person name="Lipzen A."/>
            <person name="Lutzoni F."/>
            <person name="Magnuson J."/>
            <person name="Mondo S."/>
            <person name="Nolan M."/>
            <person name="Ohm R."/>
            <person name="Pangilinan J."/>
            <person name="Park H.-J."/>
            <person name="Ramirez L."/>
            <person name="Alfaro M."/>
            <person name="Sun H."/>
            <person name="Tritt A."/>
            <person name="Yoshinaga Y."/>
            <person name="Zwiers L.-H."/>
            <person name="Turgeon B."/>
            <person name="Goodwin S."/>
            <person name="Spatafora J."/>
            <person name="Crous P."/>
            <person name="Grigoriev I."/>
        </authorList>
    </citation>
    <scope>NUCLEOTIDE SEQUENCE [LARGE SCALE GENOMIC DNA]</scope>
    <source>
        <strain evidence="2">CECT 20119</strain>
    </source>
</reference>
<keyword evidence="2" id="KW-1185">Reference proteome</keyword>
<gene>
    <name evidence="1" type="ORF">BDZ85DRAFT_256974</name>
</gene>
<accession>A0A6A6GMB6</accession>
<dbReference type="PROSITE" id="PS51257">
    <property type="entry name" value="PROKAR_LIPOPROTEIN"/>
    <property type="match status" value="1"/>
</dbReference>
<dbReference type="AlphaFoldDB" id="A0A6A6GMB6"/>
<protein>
    <submittedName>
        <fullName evidence="1">Uncharacterized protein</fullName>
    </submittedName>
</protein>
<dbReference type="EMBL" id="ML992502">
    <property type="protein sequence ID" value="KAF2226924.1"/>
    <property type="molecule type" value="Genomic_DNA"/>
</dbReference>
<evidence type="ECO:0000313" key="2">
    <source>
        <dbReference type="Proteomes" id="UP000799538"/>
    </source>
</evidence>
<sequence length="73" mass="8598">MQMRATISHFAFAGCTRAHGVIHSTPLFWTDCSPRPSTMKGWIYLQKRWRYSRGSTTEIARSRYMIQRLIHIP</sequence>
<evidence type="ECO:0000313" key="1">
    <source>
        <dbReference type="EMBL" id="KAF2226924.1"/>
    </source>
</evidence>
<proteinExistence type="predicted"/>